<dbReference type="EMBL" id="CP060715">
    <property type="protein sequence ID" value="QNN61514.1"/>
    <property type="molecule type" value="Genomic_DNA"/>
</dbReference>
<keyword evidence="7 8" id="KW-0472">Membrane</keyword>
<gene>
    <name evidence="10" type="ORF">H9L01_03900</name>
</gene>
<evidence type="ECO:0000313" key="11">
    <source>
        <dbReference type="Proteomes" id="UP000515928"/>
    </source>
</evidence>
<evidence type="ECO:0000256" key="4">
    <source>
        <dbReference type="ARBA" id="ARBA00022475"/>
    </source>
</evidence>
<dbReference type="AlphaFoldDB" id="A0A7G9S0Y9"/>
<dbReference type="KEGG" id="eio:H9L01_03900"/>
<dbReference type="PANTHER" id="PTHR43848:SF2">
    <property type="entry name" value="PUTRESCINE TRANSPORT SYSTEM PERMEASE PROTEIN POTI"/>
    <property type="match status" value="1"/>
</dbReference>
<dbReference type="InterPro" id="IPR035906">
    <property type="entry name" value="MetI-like_sf"/>
</dbReference>
<reference evidence="10 11" key="1">
    <citation type="submission" date="2020-08" db="EMBL/GenBank/DDBJ databases">
        <title>Genome sequence of Erysipelothrix inopinata DSM 15511T.</title>
        <authorList>
            <person name="Hyun D.-W."/>
            <person name="Bae J.-W."/>
        </authorList>
    </citation>
    <scope>NUCLEOTIDE SEQUENCE [LARGE SCALE GENOMIC DNA]</scope>
    <source>
        <strain evidence="10 11">DSM 15511</strain>
    </source>
</reference>
<feature type="transmembrane region" description="Helical" evidence="8">
    <location>
        <begin position="12"/>
        <end position="32"/>
    </location>
</feature>
<feature type="transmembrane region" description="Helical" evidence="8">
    <location>
        <begin position="206"/>
        <end position="224"/>
    </location>
</feature>
<evidence type="ECO:0000313" key="10">
    <source>
        <dbReference type="EMBL" id="QNN61514.1"/>
    </source>
</evidence>
<dbReference type="GO" id="GO:0005886">
    <property type="term" value="C:plasma membrane"/>
    <property type="evidence" value="ECO:0007669"/>
    <property type="project" value="UniProtKB-SubCell"/>
</dbReference>
<evidence type="ECO:0000259" key="9">
    <source>
        <dbReference type="PROSITE" id="PS50928"/>
    </source>
</evidence>
<dbReference type="Proteomes" id="UP000515928">
    <property type="component" value="Chromosome"/>
</dbReference>
<dbReference type="SUPFAM" id="SSF161098">
    <property type="entry name" value="MetI-like"/>
    <property type="match status" value="1"/>
</dbReference>
<evidence type="ECO:0000256" key="2">
    <source>
        <dbReference type="ARBA" id="ARBA00007069"/>
    </source>
</evidence>
<dbReference type="CDD" id="cd06261">
    <property type="entry name" value="TM_PBP2"/>
    <property type="match status" value="1"/>
</dbReference>
<dbReference type="PANTHER" id="PTHR43848">
    <property type="entry name" value="PUTRESCINE TRANSPORT SYSTEM PERMEASE PROTEIN POTI"/>
    <property type="match status" value="1"/>
</dbReference>
<keyword evidence="4" id="KW-1003">Cell membrane</keyword>
<proteinExistence type="inferred from homology"/>
<comment type="subcellular location">
    <subcellularLocation>
        <location evidence="1 8">Cell membrane</location>
        <topology evidence="1 8">Multi-pass membrane protein</topology>
    </subcellularLocation>
</comment>
<dbReference type="InterPro" id="IPR051789">
    <property type="entry name" value="Bact_Polyamine_Transport"/>
</dbReference>
<organism evidence="10 11">
    <name type="scientific">Erysipelothrix inopinata</name>
    <dbReference type="NCBI Taxonomy" id="225084"/>
    <lineage>
        <taxon>Bacteria</taxon>
        <taxon>Bacillati</taxon>
        <taxon>Bacillota</taxon>
        <taxon>Erysipelotrichia</taxon>
        <taxon>Erysipelotrichales</taxon>
        <taxon>Erysipelotrichaceae</taxon>
        <taxon>Erysipelothrix</taxon>
    </lineage>
</organism>
<name>A0A7G9S0Y9_9FIRM</name>
<feature type="domain" description="ABC transmembrane type-1" evidence="9">
    <location>
        <begin position="62"/>
        <end position="253"/>
    </location>
</feature>
<comment type="similarity">
    <text evidence="2">Belongs to the binding-protein-dependent transport system permease family. CysTW subfamily.</text>
</comment>
<evidence type="ECO:0000256" key="8">
    <source>
        <dbReference type="RuleBase" id="RU363032"/>
    </source>
</evidence>
<evidence type="ECO:0000256" key="1">
    <source>
        <dbReference type="ARBA" id="ARBA00004651"/>
    </source>
</evidence>
<evidence type="ECO:0000256" key="3">
    <source>
        <dbReference type="ARBA" id="ARBA00022448"/>
    </source>
</evidence>
<feature type="transmembrane region" description="Helical" evidence="8">
    <location>
        <begin position="236"/>
        <end position="255"/>
    </location>
</feature>
<keyword evidence="5 8" id="KW-0812">Transmembrane</keyword>
<feature type="transmembrane region" description="Helical" evidence="8">
    <location>
        <begin position="181"/>
        <end position="200"/>
    </location>
</feature>
<keyword evidence="3 8" id="KW-0813">Transport</keyword>
<dbReference type="GO" id="GO:0055085">
    <property type="term" value="P:transmembrane transport"/>
    <property type="evidence" value="ECO:0007669"/>
    <property type="project" value="InterPro"/>
</dbReference>
<keyword evidence="6 8" id="KW-1133">Transmembrane helix</keyword>
<feature type="transmembrane region" description="Helical" evidence="8">
    <location>
        <begin position="133"/>
        <end position="153"/>
    </location>
</feature>
<protein>
    <submittedName>
        <fullName evidence="10">ABC transporter permease</fullName>
    </submittedName>
</protein>
<dbReference type="Pfam" id="PF00528">
    <property type="entry name" value="BPD_transp_1"/>
    <property type="match status" value="1"/>
</dbReference>
<dbReference type="RefSeq" id="WP_187534714.1">
    <property type="nucleotide sequence ID" value="NZ_CBCSHU010000013.1"/>
</dbReference>
<keyword evidence="11" id="KW-1185">Reference proteome</keyword>
<dbReference type="PROSITE" id="PS50928">
    <property type="entry name" value="ABC_TM1"/>
    <property type="match status" value="1"/>
</dbReference>
<evidence type="ECO:0000256" key="7">
    <source>
        <dbReference type="ARBA" id="ARBA00023136"/>
    </source>
</evidence>
<sequence length="270" mass="29561">MMKKRKWGSSLAIFLMLLFFYSPIIVLMVFSFNDSKSLTSWAGFSTRWYQELFASRDMISAIQVSVGVAIAATIISTIVGTITAIGLSKHKPIVKRTVLSINNFPVFNPEIVTAISLMILFASIKPISENKGLITMLIAHITFCTPYVILTMLPKLRSLDPSLTDAAMDLGATPFMALKKVLLPQLTPAIISGALIAFTMSFDDFVISYFVTGNGVSNISIMVYSMSKRINPTINALSTIIIVIITIALVLINVVPMLKSKNLKQEGGKI</sequence>
<feature type="transmembrane region" description="Helical" evidence="8">
    <location>
        <begin position="106"/>
        <end position="127"/>
    </location>
</feature>
<accession>A0A7G9S0Y9</accession>
<evidence type="ECO:0000256" key="6">
    <source>
        <dbReference type="ARBA" id="ARBA00022989"/>
    </source>
</evidence>
<dbReference type="InterPro" id="IPR000515">
    <property type="entry name" value="MetI-like"/>
</dbReference>
<dbReference type="Gene3D" id="1.10.3720.10">
    <property type="entry name" value="MetI-like"/>
    <property type="match status" value="1"/>
</dbReference>
<evidence type="ECO:0000256" key="5">
    <source>
        <dbReference type="ARBA" id="ARBA00022692"/>
    </source>
</evidence>
<feature type="transmembrane region" description="Helical" evidence="8">
    <location>
        <begin position="58"/>
        <end position="85"/>
    </location>
</feature>